<accession>A0A4P9WML0</accession>
<dbReference type="AlphaFoldDB" id="A0A4P9WML0"/>
<evidence type="ECO:0000313" key="1">
    <source>
        <dbReference type="EMBL" id="RKO93722.1"/>
    </source>
</evidence>
<protein>
    <submittedName>
        <fullName evidence="1">Uncharacterized protein</fullName>
    </submittedName>
</protein>
<gene>
    <name evidence="1" type="ORF">BDK51DRAFT_41660</name>
</gene>
<name>A0A4P9WML0_9FUNG</name>
<proteinExistence type="predicted"/>
<keyword evidence="2" id="KW-1185">Reference proteome</keyword>
<dbReference type="EMBL" id="KZ994136">
    <property type="protein sequence ID" value="RKO93722.1"/>
    <property type="molecule type" value="Genomic_DNA"/>
</dbReference>
<dbReference type="Proteomes" id="UP000269721">
    <property type="component" value="Unassembled WGS sequence"/>
</dbReference>
<evidence type="ECO:0000313" key="2">
    <source>
        <dbReference type="Proteomes" id="UP000269721"/>
    </source>
</evidence>
<sequence>MGQVYLSNIIDKYHCYWGDKDVGYDAVDFGLRKLAEYYTLPQPITLDLSERQCGHCLVTSVADGADTIKVDDTRLEDFKSATGLARGGFAQRHPEPDNKEDLWKDYAKGAVHYDELSVAVVPICLKNRGGGNAELELDTGRGLRNIGDKDVGYDAVDFRPRKIAEYYTLPQAITLDLSERRGGHCLVTSVAYGSDTINVDDTRLEDFKNATLLASLQCRLDWFGKS</sequence>
<reference evidence="2" key="1">
    <citation type="journal article" date="2018" name="Nat. Microbiol.">
        <title>Leveraging single-cell genomics to expand the fungal tree of life.</title>
        <authorList>
            <person name="Ahrendt S.R."/>
            <person name="Quandt C.A."/>
            <person name="Ciobanu D."/>
            <person name="Clum A."/>
            <person name="Salamov A."/>
            <person name="Andreopoulos B."/>
            <person name="Cheng J.F."/>
            <person name="Woyke T."/>
            <person name="Pelin A."/>
            <person name="Henrissat B."/>
            <person name="Reynolds N.K."/>
            <person name="Benny G.L."/>
            <person name="Smith M.E."/>
            <person name="James T.Y."/>
            <person name="Grigoriev I.V."/>
        </authorList>
    </citation>
    <scope>NUCLEOTIDE SEQUENCE [LARGE SCALE GENOMIC DNA]</scope>
</reference>
<organism evidence="1 2">
    <name type="scientific">Blyttiomyces helicus</name>
    <dbReference type="NCBI Taxonomy" id="388810"/>
    <lineage>
        <taxon>Eukaryota</taxon>
        <taxon>Fungi</taxon>
        <taxon>Fungi incertae sedis</taxon>
        <taxon>Chytridiomycota</taxon>
        <taxon>Chytridiomycota incertae sedis</taxon>
        <taxon>Chytridiomycetes</taxon>
        <taxon>Chytridiomycetes incertae sedis</taxon>
        <taxon>Blyttiomyces</taxon>
    </lineage>
</organism>